<dbReference type="Gene3D" id="2.60.40.1180">
    <property type="entry name" value="Golgi alpha-mannosidase II"/>
    <property type="match status" value="1"/>
</dbReference>
<evidence type="ECO:0000259" key="2">
    <source>
        <dbReference type="Pfam" id="PF16862"/>
    </source>
</evidence>
<keyword evidence="1" id="KW-0732">Signal</keyword>
<sequence length="540" mass="59047">MVTNPSHLGLALLGLASQGLTAYVPRSYDVSVSIKVPTETPANASSEVDPDFPGFAFEEASFVRYAEDDDGKPNAFSINLIKEITSRTGGKPIIRLGGTSPDYGRYYPGQEEPALPVAEQDNYQNIGFTTIGPSYWDLAHNFADATYMIQVPLATTNVSEAVAWAQAAVDRIGIAKIHSIQPGNEPDWYRDDFRGADGVFLGPPDYQGTLSNETYVGNYTKYVDEIIKNVDVPEKSFFTAFDVAAHVENHAVAAWLLDLDTCFGLGIDKKGALKEVSHHYYQNHAGTADDLEAGLMTLSRTHSNLDAMRIRINWLRENRPDLPFIINEVGNSLMVTNSYEYQNRLGSTLWQVDFYLYSMAMGVARINYQQIMHAGYSLWLPVASAGHPAQVFPNFYSQPFVADFIGSSGEARVVKLDIDDGGASQPNLAAYAAFESGAPQRIAVANLAYWNRTSSDGERPVVRVQLAVPEDLDTVTVYRLASPDGAGADATTITYGGSQWTYQSLGREVKGVRDDTEDVSVRDGVATVTVPASEAVLVWL</sequence>
<gene>
    <name evidence="3" type="ORF">DL762_006257</name>
</gene>
<dbReference type="InterPro" id="IPR052974">
    <property type="entry name" value="GH79_Enzymes"/>
</dbReference>
<dbReference type="InterPro" id="IPR013780">
    <property type="entry name" value="Glyco_hydro_b"/>
</dbReference>
<evidence type="ECO:0000313" key="3">
    <source>
        <dbReference type="EMBL" id="RYO83166.1"/>
    </source>
</evidence>
<comment type="caution">
    <text evidence="3">The sequence shown here is derived from an EMBL/GenBank/DDBJ whole genome shotgun (WGS) entry which is preliminary data.</text>
</comment>
<feature type="signal peptide" evidence="1">
    <location>
        <begin position="1"/>
        <end position="22"/>
    </location>
</feature>
<dbReference type="Proteomes" id="UP000294003">
    <property type="component" value="Unassembled WGS sequence"/>
</dbReference>
<protein>
    <recommendedName>
        <fullName evidence="2">Beta-glucuronidase C-terminal domain-containing protein</fullName>
    </recommendedName>
</protein>
<dbReference type="PANTHER" id="PTHR36183:SF2">
    <property type="entry name" value="BETA-GLUCURONIDASE C-TERMINAL DOMAIN-CONTAINING PROTEIN"/>
    <property type="match status" value="1"/>
</dbReference>
<dbReference type="InterPro" id="IPR031728">
    <property type="entry name" value="GlcAase_C"/>
</dbReference>
<proteinExistence type="predicted"/>
<dbReference type="Gene3D" id="3.20.20.80">
    <property type="entry name" value="Glycosidases"/>
    <property type="match status" value="1"/>
</dbReference>
<dbReference type="PANTHER" id="PTHR36183">
    <property type="entry name" value="BETA-GLUCURONIDASE"/>
    <property type="match status" value="1"/>
</dbReference>
<dbReference type="EMBL" id="QJNS01000195">
    <property type="protein sequence ID" value="RYO83166.1"/>
    <property type="molecule type" value="Genomic_DNA"/>
</dbReference>
<dbReference type="SUPFAM" id="SSF51445">
    <property type="entry name" value="(Trans)glycosidases"/>
    <property type="match status" value="1"/>
</dbReference>
<feature type="domain" description="Beta-glucuronidase C-terminal" evidence="2">
    <location>
        <begin position="430"/>
        <end position="537"/>
    </location>
</feature>
<accession>A0ABY0H312</accession>
<reference evidence="3 4" key="1">
    <citation type="submission" date="2018-06" db="EMBL/GenBank/DDBJ databases">
        <title>Complete Genomes of Monosporascus.</title>
        <authorList>
            <person name="Robinson A.J."/>
            <person name="Natvig D.O."/>
        </authorList>
    </citation>
    <scope>NUCLEOTIDE SEQUENCE [LARGE SCALE GENOMIC DNA]</scope>
    <source>
        <strain evidence="3 4">CBS 609.92</strain>
    </source>
</reference>
<feature type="chain" id="PRO_5046878376" description="Beta-glucuronidase C-terminal domain-containing protein" evidence="1">
    <location>
        <begin position="23"/>
        <end position="540"/>
    </location>
</feature>
<dbReference type="InterPro" id="IPR017853">
    <property type="entry name" value="GH"/>
</dbReference>
<evidence type="ECO:0000256" key="1">
    <source>
        <dbReference type="SAM" id="SignalP"/>
    </source>
</evidence>
<keyword evidence="4" id="KW-1185">Reference proteome</keyword>
<evidence type="ECO:0000313" key="4">
    <source>
        <dbReference type="Proteomes" id="UP000294003"/>
    </source>
</evidence>
<name>A0ABY0H312_9PEZI</name>
<dbReference type="Pfam" id="PF16862">
    <property type="entry name" value="Glyco_hydro_79C"/>
    <property type="match status" value="1"/>
</dbReference>
<organism evidence="3 4">
    <name type="scientific">Monosporascus cannonballus</name>
    <dbReference type="NCBI Taxonomy" id="155416"/>
    <lineage>
        <taxon>Eukaryota</taxon>
        <taxon>Fungi</taxon>
        <taxon>Dikarya</taxon>
        <taxon>Ascomycota</taxon>
        <taxon>Pezizomycotina</taxon>
        <taxon>Sordariomycetes</taxon>
        <taxon>Xylariomycetidae</taxon>
        <taxon>Xylariales</taxon>
        <taxon>Xylariales incertae sedis</taxon>
        <taxon>Monosporascus</taxon>
    </lineage>
</organism>